<dbReference type="Gene3D" id="2.40.50.740">
    <property type="match status" value="1"/>
</dbReference>
<dbReference type="HAMAP" id="MF_00485">
    <property type="entry name" value="Ribosomal_eS4"/>
    <property type="match status" value="1"/>
</dbReference>
<evidence type="ECO:0000256" key="1">
    <source>
        <dbReference type="ARBA" id="ARBA00007500"/>
    </source>
</evidence>
<dbReference type="NCBIfam" id="NF003312">
    <property type="entry name" value="PRK04313.1"/>
    <property type="match status" value="1"/>
</dbReference>
<dbReference type="Pfam" id="PF08071">
    <property type="entry name" value="RS4NT"/>
    <property type="match status" value="1"/>
</dbReference>
<dbReference type="EMBL" id="MIYZ01000014">
    <property type="protein sequence ID" value="OIR22423.1"/>
    <property type="molecule type" value="Genomic_DNA"/>
</dbReference>
<dbReference type="InterPro" id="IPR013843">
    <property type="entry name" value="Ribosomal_eS4_N"/>
</dbReference>
<dbReference type="GO" id="GO:0006412">
    <property type="term" value="P:translation"/>
    <property type="evidence" value="ECO:0007669"/>
    <property type="project" value="UniProtKB-UniRule"/>
</dbReference>
<dbReference type="CDD" id="cd00165">
    <property type="entry name" value="S4"/>
    <property type="match status" value="1"/>
</dbReference>
<dbReference type="SUPFAM" id="SSF55174">
    <property type="entry name" value="Alpha-L RNA-binding motif"/>
    <property type="match status" value="1"/>
</dbReference>
<evidence type="ECO:0000256" key="2">
    <source>
        <dbReference type="ARBA" id="ARBA00022730"/>
    </source>
</evidence>
<dbReference type="InterPro" id="IPR013845">
    <property type="entry name" value="Ribosomal_eS4_central_region"/>
</dbReference>
<dbReference type="InterPro" id="IPR038237">
    <property type="entry name" value="Ribosomal_eS4_central_sf"/>
</dbReference>
<dbReference type="PIRSF" id="PIRSF002116">
    <property type="entry name" value="Ribosomal_S4"/>
    <property type="match status" value="1"/>
</dbReference>
<dbReference type="InterPro" id="IPR000876">
    <property type="entry name" value="Ribosomal_eS4"/>
</dbReference>
<reference evidence="10 11" key="1">
    <citation type="submission" date="2016-08" db="EMBL/GenBank/DDBJ databases">
        <title>New Insights into Marine Group III Euryarchaeota, from dark to light.</title>
        <authorList>
            <person name="Haro-Moreno J.M."/>
            <person name="Rodriguez-Valera F."/>
            <person name="Lopez-Garcia P."/>
            <person name="Moreira D."/>
            <person name="Martin-Cuadrado A.B."/>
        </authorList>
    </citation>
    <scope>NUCLEOTIDE SEQUENCE [LARGE SCALE GENOMIC DNA]</scope>
    <source>
        <strain evidence="10">CG-Epi2</strain>
    </source>
</reference>
<comment type="similarity">
    <text evidence="1 7">Belongs to the eukaryotic ribosomal protein eS4 family.</text>
</comment>
<evidence type="ECO:0000256" key="6">
    <source>
        <dbReference type="ARBA" id="ARBA00035272"/>
    </source>
</evidence>
<dbReference type="GO" id="GO:0019843">
    <property type="term" value="F:rRNA binding"/>
    <property type="evidence" value="ECO:0007669"/>
    <property type="project" value="UniProtKB-KW"/>
</dbReference>
<protein>
    <recommendedName>
        <fullName evidence="6 7">Small ribosomal subunit protein eS4</fullName>
    </recommendedName>
</protein>
<keyword evidence="3 7" id="KW-0694">RNA-binding</keyword>
<evidence type="ECO:0000256" key="7">
    <source>
        <dbReference type="HAMAP-Rule" id="MF_00485"/>
    </source>
</evidence>
<dbReference type="InterPro" id="IPR036986">
    <property type="entry name" value="S4_RNA-bd_sf"/>
</dbReference>
<name>A0A1J5TNC4_9ARCH</name>
<evidence type="ECO:0000259" key="9">
    <source>
        <dbReference type="Pfam" id="PF08071"/>
    </source>
</evidence>
<dbReference type="GO" id="GO:0003735">
    <property type="term" value="F:structural constituent of ribosome"/>
    <property type="evidence" value="ECO:0007669"/>
    <property type="project" value="InterPro"/>
</dbReference>
<evidence type="ECO:0000256" key="4">
    <source>
        <dbReference type="ARBA" id="ARBA00022980"/>
    </source>
</evidence>
<organism evidence="10 11">
    <name type="scientific">Marine Group III euryarchaeote CG-Epi2</name>
    <dbReference type="NCBI Taxonomy" id="1888996"/>
    <lineage>
        <taxon>Archaea</taxon>
        <taxon>Methanobacteriati</taxon>
        <taxon>Thermoplasmatota</taxon>
        <taxon>Thermoplasmata</taxon>
        <taxon>Candidatus Thermoprofundales</taxon>
    </lineage>
</organism>
<comment type="caution">
    <text evidence="10">The sequence shown here is derived from an EMBL/GenBank/DDBJ whole genome shotgun (WGS) entry which is preliminary data.</text>
</comment>
<accession>A0A1J5TNC4</accession>
<dbReference type="AlphaFoldDB" id="A0A1J5TNC4"/>
<evidence type="ECO:0000313" key="10">
    <source>
        <dbReference type="EMBL" id="OIR22423.1"/>
    </source>
</evidence>
<dbReference type="PROSITE" id="PS50889">
    <property type="entry name" value="S4"/>
    <property type="match status" value="1"/>
</dbReference>
<dbReference type="PANTHER" id="PTHR11581:SF0">
    <property type="entry name" value="SMALL RIBOSOMAL SUBUNIT PROTEIN ES4"/>
    <property type="match status" value="1"/>
</dbReference>
<dbReference type="InterPro" id="IPR014722">
    <property type="entry name" value="Rib_uL2_dom2"/>
</dbReference>
<proteinExistence type="inferred from homology"/>
<keyword evidence="2" id="KW-0699">rRNA-binding</keyword>
<gene>
    <name evidence="7" type="primary">rps4e</name>
    <name evidence="10" type="ORF">BET99_04365</name>
</gene>
<feature type="domain" description="Small ribosomal subunit protein eS4 central region" evidence="8">
    <location>
        <begin position="93"/>
        <end position="165"/>
    </location>
</feature>
<evidence type="ECO:0000313" key="11">
    <source>
        <dbReference type="Proteomes" id="UP000183615"/>
    </source>
</evidence>
<dbReference type="PANTHER" id="PTHR11581">
    <property type="entry name" value="30S/40S RIBOSOMAL PROTEIN S4"/>
    <property type="match status" value="1"/>
</dbReference>
<evidence type="ECO:0000259" key="8">
    <source>
        <dbReference type="Pfam" id="PF00900"/>
    </source>
</evidence>
<dbReference type="Gene3D" id="2.30.30.30">
    <property type="match status" value="1"/>
</dbReference>
<feature type="domain" description="Small ribosomal subunit protein eS4 N-terminal" evidence="9">
    <location>
        <begin position="3"/>
        <end position="36"/>
    </location>
</feature>
<evidence type="ECO:0000256" key="5">
    <source>
        <dbReference type="ARBA" id="ARBA00023274"/>
    </source>
</evidence>
<dbReference type="Gene3D" id="3.10.290.10">
    <property type="entry name" value="RNA-binding S4 domain"/>
    <property type="match status" value="1"/>
</dbReference>
<dbReference type="Pfam" id="PF00900">
    <property type="entry name" value="Ribosomal_S4e"/>
    <property type="match status" value="1"/>
</dbReference>
<dbReference type="GO" id="GO:0022627">
    <property type="term" value="C:cytosolic small ribosomal subunit"/>
    <property type="evidence" value="ECO:0007669"/>
    <property type="project" value="TreeGrafter"/>
</dbReference>
<keyword evidence="5 7" id="KW-0687">Ribonucleoprotein</keyword>
<keyword evidence="4 7" id="KW-0689">Ribosomal protein</keyword>
<evidence type="ECO:0000256" key="3">
    <source>
        <dbReference type="ARBA" id="ARBA00022884"/>
    </source>
</evidence>
<sequence>MSSDHLKRLVAPRSWSIARKQNVWTTRPMPGKHSLEGAIPISTILRDYLNVCDTNREAKFVLNSGAVLVDQRAVRKPKYPVGLMDVISLPAMKRHYRTMIDDHGRLQFVEIKAAESKWKLLRVENKTVVKGGKVQLNLHDGTNMISDEKVKTGDVLQVSLPDLKIKKVLEFKEGSQAFIMGGAHVGTLSEIKGIEITRSTKPNLVMYDGFQTIKSYSFVVGDKKSLVNLPEVKL</sequence>
<dbReference type="Proteomes" id="UP000183615">
    <property type="component" value="Unassembled WGS sequence"/>
</dbReference>